<dbReference type="InterPro" id="IPR037026">
    <property type="entry name" value="Vgr_OB-fold_dom_sf"/>
</dbReference>
<dbReference type="NCBIfam" id="TIGR01644">
    <property type="entry name" value="phage_P2_V"/>
    <property type="match status" value="1"/>
</dbReference>
<reference evidence="1 2" key="1">
    <citation type="submission" date="2008-08" db="EMBL/GenBank/DDBJ databases">
        <authorList>
            <person name="Madupu R."/>
            <person name="Durkin A.S."/>
            <person name="Torralba M."/>
            <person name="Methe B."/>
            <person name="Sutton G.G."/>
            <person name="Strausberg R.L."/>
            <person name="Nelson K.E."/>
        </authorList>
    </citation>
    <scope>NUCLEOTIDE SEQUENCE [LARGE SCALE GENOMIC DNA]</scope>
    <source>
        <strain evidence="1 2">RM3267</strain>
    </source>
</reference>
<accession>B9D1U2</accession>
<dbReference type="AlphaFoldDB" id="B9D1U2"/>
<dbReference type="eggNOG" id="COG4540">
    <property type="taxonomic scope" value="Bacteria"/>
</dbReference>
<comment type="caution">
    <text evidence="1">The sequence shown here is derived from an EMBL/GenBank/DDBJ whole genome shotgun (WGS) entry which is preliminary data.</text>
</comment>
<dbReference type="Proteomes" id="UP000003082">
    <property type="component" value="Unassembled WGS sequence"/>
</dbReference>
<proteinExistence type="predicted"/>
<organism evidence="1 2">
    <name type="scientific">Campylobacter rectus RM3267</name>
    <dbReference type="NCBI Taxonomy" id="553218"/>
    <lineage>
        <taxon>Bacteria</taxon>
        <taxon>Pseudomonadati</taxon>
        <taxon>Campylobacterota</taxon>
        <taxon>Epsilonproteobacteria</taxon>
        <taxon>Campylobacterales</taxon>
        <taxon>Campylobacteraceae</taxon>
        <taxon>Campylobacter</taxon>
    </lineage>
</organism>
<dbReference type="Gene3D" id="2.40.50.230">
    <property type="entry name" value="Gp5 N-terminal domain"/>
    <property type="match status" value="1"/>
</dbReference>
<dbReference type="EMBL" id="ACFU01000010">
    <property type="protein sequence ID" value="EEF14087.1"/>
    <property type="molecule type" value="Genomic_DNA"/>
</dbReference>
<sequence length="158" mass="17352">MERLMQYIGTICEVSENKSLVRVEYLGTKTKLIPYVQNANSFKRTFSPPRVGEQAIVHQLRDGGLKYAVGAIFNQGCREPEGSSQTKEITQYEDGTIISYDTSSSTLEILSPKLINIIADRITIKADVTLNGNLNVKGNIHATGTIIDDGGNTPNHSH</sequence>
<name>B9D1U2_CAMRE</name>
<protein>
    <submittedName>
        <fullName evidence="1">Phage-related baseplate assembly protein</fullName>
    </submittedName>
</protein>
<evidence type="ECO:0000313" key="2">
    <source>
        <dbReference type="Proteomes" id="UP000003082"/>
    </source>
</evidence>
<evidence type="ECO:0000313" key="1">
    <source>
        <dbReference type="EMBL" id="EEF14087.1"/>
    </source>
</evidence>
<keyword evidence="2" id="KW-1185">Reference proteome</keyword>
<dbReference type="Gene3D" id="6.20.150.10">
    <property type="match status" value="1"/>
</dbReference>
<dbReference type="STRING" id="553218.CAMRE0001_2445"/>
<gene>
    <name evidence="1" type="ORF">CAMRE0001_2445</name>
</gene>
<dbReference type="InterPro" id="IPR013046">
    <property type="entry name" value="GpV/Gp45"/>
</dbReference>